<organism evidence="2 3">
    <name type="scientific">Streptomyces pseudogriseolus</name>
    <name type="common">Streptomyces gancidicus</name>
    <name type="synonym">Streptomyces rubiginosus</name>
    <dbReference type="NCBI Taxonomy" id="36817"/>
    <lineage>
        <taxon>Bacteria</taxon>
        <taxon>Bacillati</taxon>
        <taxon>Actinomycetota</taxon>
        <taxon>Actinomycetes</taxon>
        <taxon>Kitasatosporales</taxon>
        <taxon>Streptomycetaceae</taxon>
        <taxon>Streptomyces</taxon>
        <taxon>Streptomyces pseudogriseolus group</taxon>
    </lineage>
</organism>
<feature type="compositionally biased region" description="Low complexity" evidence="1">
    <location>
        <begin position="45"/>
        <end position="55"/>
    </location>
</feature>
<feature type="compositionally biased region" description="Basic and acidic residues" evidence="1">
    <location>
        <begin position="56"/>
        <end position="65"/>
    </location>
</feature>
<reference evidence="3" key="1">
    <citation type="journal article" date="2019" name="Int. J. Syst. Evol. Microbiol.">
        <title>The Global Catalogue of Microorganisms (GCM) 10K type strain sequencing project: providing services to taxonomists for standard genome sequencing and annotation.</title>
        <authorList>
            <consortium name="The Broad Institute Genomics Platform"/>
            <consortium name="The Broad Institute Genome Sequencing Center for Infectious Disease"/>
            <person name="Wu L."/>
            <person name="Ma J."/>
        </authorList>
    </citation>
    <scope>NUCLEOTIDE SEQUENCE [LARGE SCALE GENOMIC DNA]</scope>
    <source>
        <strain evidence="3">JCM 4416</strain>
    </source>
</reference>
<name>A0ABQ2T2T8_STREZ</name>
<dbReference type="EMBL" id="BMTX01000008">
    <property type="protein sequence ID" value="GGS50248.1"/>
    <property type="molecule type" value="Genomic_DNA"/>
</dbReference>
<accession>A0ABQ2T2T8</accession>
<gene>
    <name evidence="2" type="ORF">GCM10010285_32220</name>
</gene>
<proteinExistence type="predicted"/>
<protein>
    <submittedName>
        <fullName evidence="2">Uncharacterized protein</fullName>
    </submittedName>
</protein>
<evidence type="ECO:0000313" key="3">
    <source>
        <dbReference type="Proteomes" id="UP000597853"/>
    </source>
</evidence>
<feature type="region of interest" description="Disordered" evidence="1">
    <location>
        <begin position="1"/>
        <end position="65"/>
    </location>
</feature>
<evidence type="ECO:0000313" key="2">
    <source>
        <dbReference type="EMBL" id="GGS50248.1"/>
    </source>
</evidence>
<sequence length="65" mass="6805">MWVDRARQPTLNVTSGCDPVGASPGAANTRPRAYARVRPHSWAVRARPGAAGAPRRAGDAPGADR</sequence>
<dbReference type="Proteomes" id="UP000597853">
    <property type="component" value="Unassembled WGS sequence"/>
</dbReference>
<comment type="caution">
    <text evidence="2">The sequence shown here is derived from an EMBL/GenBank/DDBJ whole genome shotgun (WGS) entry which is preliminary data.</text>
</comment>
<evidence type="ECO:0000256" key="1">
    <source>
        <dbReference type="SAM" id="MobiDB-lite"/>
    </source>
</evidence>
<keyword evidence="3" id="KW-1185">Reference proteome</keyword>